<dbReference type="GO" id="GO:0015205">
    <property type="term" value="F:nucleobase transmembrane transporter activity"/>
    <property type="evidence" value="ECO:0007669"/>
    <property type="project" value="UniProtKB-ARBA"/>
</dbReference>
<feature type="transmembrane region" description="Helical" evidence="8">
    <location>
        <begin position="245"/>
        <end position="262"/>
    </location>
</feature>
<feature type="region of interest" description="Disordered" evidence="7">
    <location>
        <begin position="1"/>
        <end position="20"/>
    </location>
</feature>
<dbReference type="InterPro" id="IPR006042">
    <property type="entry name" value="Xan_ur_permease"/>
</dbReference>
<dbReference type="EMBL" id="LGGW01000018">
    <property type="protein sequence ID" value="KUK90827.1"/>
    <property type="molecule type" value="Genomic_DNA"/>
</dbReference>
<dbReference type="PANTHER" id="PTHR11119">
    <property type="entry name" value="XANTHINE-URACIL / VITAMIN C PERMEASE FAMILY MEMBER"/>
    <property type="match status" value="1"/>
</dbReference>
<sequence>MSNEKSAYQEVNEQEDRSKGLGKGGLLVLGLQHAFTMFGATVLVPYLTGIPVNVALFTAGVGTLLFHLLTQWKVPVFLGSSFAYIAPINAVILYHANAAETFGSVPEAISAGFAITPDMIAYATGGILIAGLVQVGIAILIKVLGVSKFEKIFPPAVAGTIIAVIGLNLAPTAISMASSNWWIAIVSLSTAVIVRLYVKGFTRLIPVMCGIIVGYIVAAVTGNVSFEAVNQASWVGVPSFVLPKFSIYSLTVLVPVALAPTIEHFGDIFAVSAITGKKYYDDPGIHRTLAGDGIATAVAGFFGGPANTTYSENTGVLAITKVFNPVVMRIAAVFAVILSFVPKVGALIQSIPTAVMGGIEILLFGMIAAVGMKTLIENRVKIDGKNLIVISVMLVVGIGGAAIGIGPVRFEGIGLAALVGLVLNGIFVVTKAPEE</sequence>
<evidence type="ECO:0000256" key="8">
    <source>
        <dbReference type="SAM" id="Phobius"/>
    </source>
</evidence>
<feature type="transmembrane region" description="Helical" evidence="8">
    <location>
        <begin position="180"/>
        <end position="198"/>
    </location>
</feature>
<dbReference type="EMBL" id="DQBS01000017">
    <property type="protein sequence ID" value="HCO69109.1"/>
    <property type="molecule type" value="Genomic_DNA"/>
</dbReference>
<dbReference type="NCBIfam" id="TIGR00801">
    <property type="entry name" value="ncs2"/>
    <property type="match status" value="1"/>
</dbReference>
<feature type="transmembrane region" description="Helical" evidence="8">
    <location>
        <begin position="205"/>
        <end position="225"/>
    </location>
</feature>
<evidence type="ECO:0000256" key="5">
    <source>
        <dbReference type="ARBA" id="ARBA00022989"/>
    </source>
</evidence>
<evidence type="ECO:0000256" key="1">
    <source>
        <dbReference type="ARBA" id="ARBA00004141"/>
    </source>
</evidence>
<dbReference type="InterPro" id="IPR006043">
    <property type="entry name" value="NCS2"/>
</dbReference>
<evidence type="ECO:0000256" key="6">
    <source>
        <dbReference type="ARBA" id="ARBA00023136"/>
    </source>
</evidence>
<proteinExistence type="inferred from homology"/>
<feature type="compositionally biased region" description="Polar residues" evidence="7">
    <location>
        <begin position="1"/>
        <end position="11"/>
    </location>
</feature>
<keyword evidence="5 8" id="KW-1133">Transmembrane helix</keyword>
<evidence type="ECO:0000256" key="7">
    <source>
        <dbReference type="SAM" id="MobiDB-lite"/>
    </source>
</evidence>
<evidence type="ECO:0000313" key="13">
    <source>
        <dbReference type="Proteomes" id="UP000055014"/>
    </source>
</evidence>
<gene>
    <name evidence="9" type="ORF">DIT26_00740</name>
    <name evidence="10" type="ORF">XD86_0308</name>
    <name evidence="11" type="ORF">XE02_0351</name>
</gene>
<name>A0A101I8Q7_9BACT</name>
<reference evidence="11" key="1">
    <citation type="journal article" date="2015" name="MBio">
        <title>Genome-resolved metagenomic analysis reveals roles for candidate phyla and other microbial community members in biogeochemical transformations in oil reservoirs.</title>
        <authorList>
            <person name="Hu P."/>
            <person name="Tom L."/>
            <person name="Singh A."/>
            <person name="Thomas B.C."/>
            <person name="Baker B.J."/>
            <person name="Piceno Y.M."/>
            <person name="Andersen G.L."/>
            <person name="Banfield J.F."/>
        </authorList>
    </citation>
    <scope>NUCLEOTIDE SEQUENCE [LARGE SCALE GENOMIC DNA]</scope>
    <source>
        <strain evidence="10">46_47</strain>
        <strain evidence="11">46_70</strain>
    </source>
</reference>
<feature type="transmembrane region" description="Helical" evidence="8">
    <location>
        <begin position="21"/>
        <end position="44"/>
    </location>
</feature>
<evidence type="ECO:0000313" key="14">
    <source>
        <dbReference type="Proteomes" id="UP000264215"/>
    </source>
</evidence>
<comment type="subcellular location">
    <subcellularLocation>
        <location evidence="1">Membrane</location>
        <topology evidence="1">Multi-pass membrane protein</topology>
    </subcellularLocation>
</comment>
<reference evidence="9 14" key="3">
    <citation type="journal article" date="2018" name="Nat. Biotechnol.">
        <title>A standardized bacterial taxonomy based on genome phylogeny substantially revises the tree of life.</title>
        <authorList>
            <person name="Parks D.H."/>
            <person name="Chuvochina M."/>
            <person name="Waite D.W."/>
            <person name="Rinke C."/>
            <person name="Skarshewski A."/>
            <person name="Chaumeil P.A."/>
            <person name="Hugenholtz P."/>
        </authorList>
    </citation>
    <scope>NUCLEOTIDE SEQUENCE [LARGE SCALE GENOMIC DNA]</scope>
    <source>
        <strain evidence="9">UBA9905</strain>
    </source>
</reference>
<dbReference type="AlphaFoldDB" id="A0A101I8Q7"/>
<feature type="transmembrane region" description="Helical" evidence="8">
    <location>
        <begin position="326"/>
        <end position="348"/>
    </location>
</feature>
<dbReference type="Proteomes" id="UP000054260">
    <property type="component" value="Unassembled WGS sequence"/>
</dbReference>
<feature type="transmembrane region" description="Helical" evidence="8">
    <location>
        <begin position="412"/>
        <end position="430"/>
    </location>
</feature>
<evidence type="ECO:0000313" key="12">
    <source>
        <dbReference type="Proteomes" id="UP000054260"/>
    </source>
</evidence>
<keyword evidence="3" id="KW-0813">Transport</keyword>
<accession>A0A101I8Q7</accession>
<keyword evidence="6 8" id="KW-0472">Membrane</keyword>
<dbReference type="PROSITE" id="PS01116">
    <property type="entry name" value="XANTH_URACIL_PERMASE"/>
    <property type="match status" value="1"/>
</dbReference>
<dbReference type="PATRIC" id="fig|1236046.5.peg.1439"/>
<evidence type="ECO:0000256" key="4">
    <source>
        <dbReference type="ARBA" id="ARBA00022692"/>
    </source>
</evidence>
<protein>
    <submittedName>
        <fullName evidence="9">Uracil permease</fullName>
    </submittedName>
    <submittedName>
        <fullName evidence="11">Uracil-xanthine permease</fullName>
    </submittedName>
</protein>
<evidence type="ECO:0000256" key="2">
    <source>
        <dbReference type="ARBA" id="ARBA00008821"/>
    </source>
</evidence>
<evidence type="ECO:0000313" key="9">
    <source>
        <dbReference type="EMBL" id="HCO69109.1"/>
    </source>
</evidence>
<evidence type="ECO:0000313" key="10">
    <source>
        <dbReference type="EMBL" id="KUK68234.1"/>
    </source>
</evidence>
<feature type="transmembrane region" description="Helical" evidence="8">
    <location>
        <begin position="76"/>
        <end position="96"/>
    </location>
</feature>
<comment type="similarity">
    <text evidence="2">Belongs to the nucleobase:cation symporter-2 (NCS2) (TC 2.A.40) family.</text>
</comment>
<dbReference type="Proteomes" id="UP000055014">
    <property type="component" value="Unassembled WGS sequence"/>
</dbReference>
<dbReference type="EMBL" id="LGGH01000027">
    <property type="protein sequence ID" value="KUK68234.1"/>
    <property type="molecule type" value="Genomic_DNA"/>
</dbReference>
<feature type="transmembrane region" description="Helical" evidence="8">
    <location>
        <begin position="120"/>
        <end position="141"/>
    </location>
</feature>
<keyword evidence="4 8" id="KW-0812">Transmembrane</keyword>
<feature type="transmembrane region" description="Helical" evidence="8">
    <location>
        <begin position="153"/>
        <end position="174"/>
    </location>
</feature>
<evidence type="ECO:0000256" key="3">
    <source>
        <dbReference type="ARBA" id="ARBA00022448"/>
    </source>
</evidence>
<dbReference type="Proteomes" id="UP000264215">
    <property type="component" value="Unassembled WGS sequence"/>
</dbReference>
<reference evidence="12 13" key="2">
    <citation type="journal article" date="2015" name="MBio">
        <title>Genome-Resolved Metagenomic Analysis Reveals Roles for Candidate Phyla and Other Microbial Community Members in Biogeochemical Transformations in Oil Reservoirs.</title>
        <authorList>
            <person name="Hu P."/>
            <person name="Tom L."/>
            <person name="Singh A."/>
            <person name="Thomas B.C."/>
            <person name="Baker B.J."/>
            <person name="Piceno Y.M."/>
            <person name="Andersen G.L."/>
            <person name="Banfield J.F."/>
        </authorList>
    </citation>
    <scope>NUCLEOTIDE SEQUENCE [LARGE SCALE GENOMIC DNA]</scope>
</reference>
<dbReference type="Pfam" id="PF00860">
    <property type="entry name" value="Xan_ur_permease"/>
    <property type="match status" value="1"/>
</dbReference>
<comment type="caution">
    <text evidence="11">The sequence shown here is derived from an EMBL/GenBank/DDBJ whole genome shotgun (WGS) entry which is preliminary data.</text>
</comment>
<feature type="transmembrane region" description="Helical" evidence="8">
    <location>
        <begin position="354"/>
        <end position="375"/>
    </location>
</feature>
<feature type="transmembrane region" description="Helical" evidence="8">
    <location>
        <begin position="50"/>
        <end position="69"/>
    </location>
</feature>
<organism evidence="11 13">
    <name type="scientific">Mesotoga infera</name>
    <dbReference type="NCBI Taxonomy" id="1236046"/>
    <lineage>
        <taxon>Bacteria</taxon>
        <taxon>Thermotogati</taxon>
        <taxon>Thermotogota</taxon>
        <taxon>Thermotogae</taxon>
        <taxon>Kosmotogales</taxon>
        <taxon>Kosmotogaceae</taxon>
        <taxon>Mesotoga</taxon>
    </lineage>
</organism>
<evidence type="ECO:0000313" key="11">
    <source>
        <dbReference type="EMBL" id="KUK90827.1"/>
    </source>
</evidence>
<dbReference type="GO" id="GO:0005886">
    <property type="term" value="C:plasma membrane"/>
    <property type="evidence" value="ECO:0007669"/>
    <property type="project" value="UniProtKB-ARBA"/>
</dbReference>
<feature type="transmembrane region" description="Helical" evidence="8">
    <location>
        <begin position="387"/>
        <end position="406"/>
    </location>
</feature>